<dbReference type="PaxDb" id="3708-A0A078HV94"/>
<dbReference type="AlphaFoldDB" id="A0A078HV94"/>
<dbReference type="Gramene" id="CDY41752">
    <property type="protein sequence ID" value="CDY41752"/>
    <property type="gene ID" value="GSBRNA2T00073618001"/>
</dbReference>
<keyword evidence="4" id="KW-1185">Reference proteome</keyword>
<evidence type="ECO:0000256" key="1">
    <source>
        <dbReference type="SAM" id="MobiDB-lite"/>
    </source>
</evidence>
<accession>A0A078HV94</accession>
<reference evidence="2" key="3">
    <citation type="submission" date="2021-01" db="EMBL/GenBank/DDBJ databases">
        <authorList>
            <consortium name="Genoscope - CEA"/>
            <person name="William W."/>
        </authorList>
    </citation>
    <scope>NUCLEOTIDE SEQUENCE</scope>
</reference>
<dbReference type="Proteomes" id="UP000028999">
    <property type="component" value="Unassembled WGS sequence"/>
</dbReference>
<feature type="region of interest" description="Disordered" evidence="1">
    <location>
        <begin position="21"/>
        <end position="40"/>
    </location>
</feature>
<dbReference type="EMBL" id="LK032505">
    <property type="protein sequence ID" value="CDY41752.1"/>
    <property type="molecule type" value="Genomic_DNA"/>
</dbReference>
<dbReference type="EMBL" id="HG994362">
    <property type="protein sequence ID" value="CAF2227110.1"/>
    <property type="molecule type" value="Genomic_DNA"/>
</dbReference>
<evidence type="ECO:0000313" key="2">
    <source>
        <dbReference type="EMBL" id="CAF2227110.1"/>
    </source>
</evidence>
<sequence length="40" mass="4610">MLKRQPQNLKNQKIVMQMMGSRKESSLMMIGSLEGSTLKR</sequence>
<name>A0A078HV94_BRANA</name>
<protein>
    <submittedName>
        <fullName evidence="2">(rape) hypothetical protein</fullName>
    </submittedName>
    <submittedName>
        <fullName evidence="3">BnaA08g07070D protein</fullName>
    </submittedName>
</protein>
<proteinExistence type="predicted"/>
<organism evidence="3 4">
    <name type="scientific">Brassica napus</name>
    <name type="common">Rape</name>
    <dbReference type="NCBI Taxonomy" id="3708"/>
    <lineage>
        <taxon>Eukaryota</taxon>
        <taxon>Viridiplantae</taxon>
        <taxon>Streptophyta</taxon>
        <taxon>Embryophyta</taxon>
        <taxon>Tracheophyta</taxon>
        <taxon>Spermatophyta</taxon>
        <taxon>Magnoliopsida</taxon>
        <taxon>eudicotyledons</taxon>
        <taxon>Gunneridae</taxon>
        <taxon>Pentapetalae</taxon>
        <taxon>rosids</taxon>
        <taxon>malvids</taxon>
        <taxon>Brassicales</taxon>
        <taxon>Brassicaceae</taxon>
        <taxon>Brassiceae</taxon>
        <taxon>Brassica</taxon>
    </lineage>
</organism>
<dbReference type="Proteomes" id="UP001295469">
    <property type="component" value="Chromosome A08"/>
</dbReference>
<evidence type="ECO:0000313" key="3">
    <source>
        <dbReference type="EMBL" id="CDY41752.1"/>
    </source>
</evidence>
<evidence type="ECO:0000313" key="4">
    <source>
        <dbReference type="Proteomes" id="UP000028999"/>
    </source>
</evidence>
<reference evidence="3 4" key="1">
    <citation type="journal article" date="2014" name="Science">
        <title>Plant genetics. Early allopolyploid evolution in the post-Neolithic Brassica napus oilseed genome.</title>
        <authorList>
            <person name="Chalhoub B."/>
            <person name="Denoeud F."/>
            <person name="Liu S."/>
            <person name="Parkin I.A."/>
            <person name="Tang H."/>
            <person name="Wang X."/>
            <person name="Chiquet J."/>
            <person name="Belcram H."/>
            <person name="Tong C."/>
            <person name="Samans B."/>
            <person name="Correa M."/>
            <person name="Da Silva C."/>
            <person name="Just J."/>
            <person name="Falentin C."/>
            <person name="Koh C.S."/>
            <person name="Le Clainche I."/>
            <person name="Bernard M."/>
            <person name="Bento P."/>
            <person name="Noel B."/>
            <person name="Labadie K."/>
            <person name="Alberti A."/>
            <person name="Charles M."/>
            <person name="Arnaud D."/>
            <person name="Guo H."/>
            <person name="Daviaud C."/>
            <person name="Alamery S."/>
            <person name="Jabbari K."/>
            <person name="Zhao M."/>
            <person name="Edger P.P."/>
            <person name="Chelaifa H."/>
            <person name="Tack D."/>
            <person name="Lassalle G."/>
            <person name="Mestiri I."/>
            <person name="Schnel N."/>
            <person name="Le Paslier M.C."/>
            <person name="Fan G."/>
            <person name="Renault V."/>
            <person name="Bayer P.E."/>
            <person name="Golicz A.A."/>
            <person name="Manoli S."/>
            <person name="Lee T.H."/>
            <person name="Thi V.H."/>
            <person name="Chalabi S."/>
            <person name="Hu Q."/>
            <person name="Fan C."/>
            <person name="Tollenaere R."/>
            <person name="Lu Y."/>
            <person name="Battail C."/>
            <person name="Shen J."/>
            <person name="Sidebottom C.H."/>
            <person name="Wang X."/>
            <person name="Canaguier A."/>
            <person name="Chauveau A."/>
            <person name="Berard A."/>
            <person name="Deniot G."/>
            <person name="Guan M."/>
            <person name="Liu Z."/>
            <person name="Sun F."/>
            <person name="Lim Y.P."/>
            <person name="Lyons E."/>
            <person name="Town C.D."/>
            <person name="Bancroft I."/>
            <person name="Wang X."/>
            <person name="Meng J."/>
            <person name="Ma J."/>
            <person name="Pires J.C."/>
            <person name="King G.J."/>
            <person name="Brunel D."/>
            <person name="Delourme R."/>
            <person name="Renard M."/>
            <person name="Aury J.M."/>
            <person name="Adams K.L."/>
            <person name="Batley J."/>
            <person name="Snowdon R.J."/>
            <person name="Tost J."/>
            <person name="Edwards D."/>
            <person name="Zhou Y."/>
            <person name="Hua W."/>
            <person name="Sharpe A.G."/>
            <person name="Paterson A.H."/>
            <person name="Guan C."/>
            <person name="Wincker P."/>
        </authorList>
    </citation>
    <scope>NUCLEOTIDE SEQUENCE [LARGE SCALE GENOMIC DNA]</scope>
    <source>
        <strain evidence="4">cv. Darmor-bzh</strain>
    </source>
</reference>
<reference evidence="3" key="2">
    <citation type="submission" date="2014-06" db="EMBL/GenBank/DDBJ databases">
        <authorList>
            <person name="Genoscope - CEA"/>
        </authorList>
    </citation>
    <scope>NUCLEOTIDE SEQUENCE</scope>
</reference>
<gene>
    <name evidence="3" type="primary">BnaA08g07070D</name>
    <name evidence="2" type="ORF">DARMORV10_A08P09460.1</name>
    <name evidence="3" type="ORF">GSBRNA2T00073618001</name>
</gene>